<dbReference type="RefSeq" id="WP_101355357.1">
    <property type="nucleotide sequence ID" value="NZ_PIQO01000014.1"/>
</dbReference>
<comment type="caution">
    <text evidence="4">The sequence shown here is derived from an EMBL/GenBank/DDBJ whole genome shotgun (WGS) entry which is preliminary data.</text>
</comment>
<protein>
    <submittedName>
        <fullName evidence="4">Fe-S cluster assembly protein SufD</fullName>
    </submittedName>
</protein>
<evidence type="ECO:0000256" key="1">
    <source>
        <dbReference type="ARBA" id="ARBA00043967"/>
    </source>
</evidence>
<evidence type="ECO:0000313" key="5">
    <source>
        <dbReference type="Proteomes" id="UP000233440"/>
    </source>
</evidence>
<keyword evidence="5" id="KW-1185">Reference proteome</keyword>
<sequence length="436" mass="48420">MTVETKLSVNQDYVRSFSQEKGEPEWFTKLRVDAFQKAEELPMPRPDKTRITTWNFTQFAQHAVASEPYSTLDALPEAVRSLIELENESKNLYIQHNQTPAYLSISDELKAKGVIFTDIVTAIKEHSDLVQKYFMQEAVKIDEHKLTALHAALMNGGIFLYIPKDVEISEPVQTVYVHDHEDAPLFNHVLVVADDNSSVTVVENYVSTNEKASGIVNIITELVANNGAKISYGAVDTLAEGVTTYVNRRGFTKRDARIEWALGMMNDGNTISDNTTKLVGDGSIAHSKTVVVGRGKQIQNFTTQITHFGKNTEGFILKHGVMKDAASSIFNGIGKIEHGATKSDAEQESRVLMLSEKARGDANPMLLIDEDDVMAGHAASVGRVDPVQLYYLMSRGISRKEAERLIIHGFLAPVVSEMPIEAVKKQLTEVIERKVK</sequence>
<dbReference type="InterPro" id="IPR045595">
    <property type="entry name" value="SufBD_N"/>
</dbReference>
<gene>
    <name evidence="4" type="primary">sufD</name>
    <name evidence="4" type="ORF">CWO92_16750</name>
</gene>
<dbReference type="Pfam" id="PF01458">
    <property type="entry name" value="SUFBD_core"/>
    <property type="match status" value="1"/>
</dbReference>
<dbReference type="Pfam" id="PF19295">
    <property type="entry name" value="SufBD_N"/>
    <property type="match status" value="1"/>
</dbReference>
<dbReference type="InterPro" id="IPR000825">
    <property type="entry name" value="SUF_FeS_clus_asmbl_SufBD_core"/>
</dbReference>
<dbReference type="Proteomes" id="UP000233440">
    <property type="component" value="Unassembled WGS sequence"/>
</dbReference>
<name>A0A2N3LH53_9BACI</name>
<comment type="similarity">
    <text evidence="1">Belongs to the iron-sulfur cluster assembly SufBD family.</text>
</comment>
<dbReference type="SUPFAM" id="SSF101960">
    <property type="entry name" value="Stabilizer of iron transporter SufD"/>
    <property type="match status" value="1"/>
</dbReference>
<evidence type="ECO:0000259" key="3">
    <source>
        <dbReference type="Pfam" id="PF19295"/>
    </source>
</evidence>
<dbReference type="EMBL" id="PIQO01000014">
    <property type="protein sequence ID" value="PKR83904.1"/>
    <property type="molecule type" value="Genomic_DNA"/>
</dbReference>
<organism evidence="4 5">
    <name type="scientific">Heyndrickxia camelliae</name>
    <dbReference type="NCBI Taxonomy" id="1707093"/>
    <lineage>
        <taxon>Bacteria</taxon>
        <taxon>Bacillati</taxon>
        <taxon>Bacillota</taxon>
        <taxon>Bacilli</taxon>
        <taxon>Bacillales</taxon>
        <taxon>Bacillaceae</taxon>
        <taxon>Heyndrickxia</taxon>
    </lineage>
</organism>
<dbReference type="OrthoDB" id="9803529at2"/>
<dbReference type="AlphaFoldDB" id="A0A2N3LH53"/>
<dbReference type="NCBIfam" id="TIGR01981">
    <property type="entry name" value="sufD"/>
    <property type="match status" value="1"/>
</dbReference>
<feature type="domain" description="SUF system FeS cluster assembly SufBD core" evidence="2">
    <location>
        <begin position="179"/>
        <end position="410"/>
    </location>
</feature>
<dbReference type="GO" id="GO:0016226">
    <property type="term" value="P:iron-sulfur cluster assembly"/>
    <property type="evidence" value="ECO:0007669"/>
    <property type="project" value="InterPro"/>
</dbReference>
<accession>A0A2N3LH53</accession>
<feature type="domain" description="SUF system FeS cluster assembly SufBD N-terminal" evidence="3">
    <location>
        <begin position="107"/>
        <end position="173"/>
    </location>
</feature>
<evidence type="ECO:0000259" key="2">
    <source>
        <dbReference type="Pfam" id="PF01458"/>
    </source>
</evidence>
<dbReference type="InterPro" id="IPR011542">
    <property type="entry name" value="SUF_FeS_clus_asmbl_SufD"/>
</dbReference>
<dbReference type="InterPro" id="IPR055346">
    <property type="entry name" value="Fe-S_cluster_assembly_SufBD"/>
</dbReference>
<dbReference type="PANTHER" id="PTHR30508">
    <property type="entry name" value="FES CLUSTER ASSEMBLY PROTEIN SUF"/>
    <property type="match status" value="1"/>
</dbReference>
<proteinExistence type="inferred from homology"/>
<dbReference type="InterPro" id="IPR037284">
    <property type="entry name" value="SUF_FeS_clus_asmbl_SufBD_sf"/>
</dbReference>
<reference evidence="4 5" key="1">
    <citation type="submission" date="2017-11" db="EMBL/GenBank/DDBJ databases">
        <title>Bacillus camelliae sp. nov., isolated from pu'er tea.</title>
        <authorList>
            <person name="Niu L."/>
        </authorList>
    </citation>
    <scope>NUCLEOTIDE SEQUENCE [LARGE SCALE GENOMIC DNA]</scope>
    <source>
        <strain evidence="4 5">7578-1</strain>
    </source>
</reference>
<evidence type="ECO:0000313" key="4">
    <source>
        <dbReference type="EMBL" id="PKR83904.1"/>
    </source>
</evidence>
<dbReference type="PANTHER" id="PTHR30508:SF1">
    <property type="entry name" value="UPF0051 PROTEIN ABCI8, CHLOROPLASTIC-RELATED"/>
    <property type="match status" value="1"/>
</dbReference>